<protein>
    <recommendedName>
        <fullName evidence="1">F-box domain-containing protein</fullName>
    </recommendedName>
</protein>
<comment type="caution">
    <text evidence="2">The sequence shown here is derived from an EMBL/GenBank/DDBJ whole genome shotgun (WGS) entry which is preliminary data.</text>
</comment>
<dbReference type="InterPro" id="IPR036047">
    <property type="entry name" value="F-box-like_dom_sf"/>
</dbReference>
<dbReference type="SUPFAM" id="SSF103032">
    <property type="entry name" value="Hypothetical protein YwqG"/>
    <property type="match status" value="1"/>
</dbReference>
<keyword evidence="3" id="KW-1185">Reference proteome</keyword>
<gene>
    <name evidence="2" type="ORF">C9374_009456</name>
</gene>
<evidence type="ECO:0000313" key="2">
    <source>
        <dbReference type="EMBL" id="KAG2392879.1"/>
    </source>
</evidence>
<reference evidence="2 3" key="1">
    <citation type="journal article" date="2018" name="BMC Genomics">
        <title>The genome of Naegleria lovaniensis, the basis for a comparative approach to unravel pathogenicity factors of the human pathogenic amoeba N. fowleri.</title>
        <authorList>
            <person name="Liechti N."/>
            <person name="Schurch N."/>
            <person name="Bruggmann R."/>
            <person name="Wittwer M."/>
        </authorList>
    </citation>
    <scope>NUCLEOTIDE SEQUENCE [LARGE SCALE GENOMIC DNA]</scope>
    <source>
        <strain evidence="2 3">ATCC 30569</strain>
    </source>
</reference>
<dbReference type="GeneID" id="68101910"/>
<organism evidence="2 3">
    <name type="scientific">Naegleria lovaniensis</name>
    <name type="common">Amoeba</name>
    <dbReference type="NCBI Taxonomy" id="51637"/>
    <lineage>
        <taxon>Eukaryota</taxon>
        <taxon>Discoba</taxon>
        <taxon>Heterolobosea</taxon>
        <taxon>Tetramitia</taxon>
        <taxon>Eutetramitia</taxon>
        <taxon>Vahlkampfiidae</taxon>
        <taxon>Naegleria</taxon>
    </lineage>
</organism>
<dbReference type="InterPro" id="IPR015315">
    <property type="entry name" value="DUF1963"/>
</dbReference>
<dbReference type="AlphaFoldDB" id="A0AA88GYF9"/>
<dbReference type="Pfam" id="PF09234">
    <property type="entry name" value="DUF1963"/>
    <property type="match status" value="1"/>
</dbReference>
<feature type="domain" description="F-box" evidence="1">
    <location>
        <begin position="336"/>
        <end position="370"/>
    </location>
</feature>
<dbReference type="Gene3D" id="1.20.1280.50">
    <property type="match status" value="1"/>
</dbReference>
<proteinExistence type="predicted"/>
<accession>A0AA88GYF9</accession>
<dbReference type="InterPro" id="IPR001810">
    <property type="entry name" value="F-box_dom"/>
</dbReference>
<dbReference type="Pfam" id="PF12937">
    <property type="entry name" value="F-box-like"/>
    <property type="match status" value="1"/>
</dbReference>
<dbReference type="Gene3D" id="2.30.320.10">
    <property type="entry name" value="YwqG-like"/>
    <property type="match status" value="1"/>
</dbReference>
<name>A0AA88GYF9_NAELO</name>
<dbReference type="InterPro" id="IPR035948">
    <property type="entry name" value="YwqG-like_sf"/>
</dbReference>
<dbReference type="RefSeq" id="XP_044554773.1">
    <property type="nucleotide sequence ID" value="XM_044699645.1"/>
</dbReference>
<dbReference type="EMBL" id="PYSW02000003">
    <property type="protein sequence ID" value="KAG2392879.1"/>
    <property type="molecule type" value="Genomic_DNA"/>
</dbReference>
<sequence>MTQPQHENNPHDNQHQPLAKKIKNQHPNDLNTNCCFGVDIFSPSVICHILSPSKLLSEMISDNNLHTNVHISRYTEKSLQIMIYLFLIKLLNTCHKKFKLLIPKSVRTMTIMDQLGDYAEQVETAHKIPGFVGGGGMGAAVGFGGGAAVMMAPQNDDATSPPKNIIELLHQLSQQSLKGELGRYPIRYFLTLEQLEKEECPPEFFEPVLKLLNEHFTWNEQVLNEKVNHDGDMKLFIMGLYSLTRFCLSEIIELSMNFTIDSFSDIIGHYSIFLDNELLESISRKFMHWNGMTFLVKMKSLCVVHTEAHQTMTIQNEESSHHEIGDFTKISLDTHVHILKYVGDYRELLKMRRVCRYWNTMIVENDEIWKYCTYLTLLSDDLFKTFTSRTRVHALKKPSSQDATWMEYFFTSVQPLLELRDSIMEEKKWSVKTDCMIDLDLLENASTESMLRKSITSSVTSFYQFMNTDSGCVSKVGALPWIPKDCNILDIWKPNYQFIAQLNCKQLSSKCLPGFEFIPEKGMLYFFVDVKLDESDESDESDELIVTDTQCYVKYVPCEEESLHVAHAGLLHENHEYIIFSKDITLESNVTLDTCLFSKFETSEKLNLIEERVTSSLSSTRTQLQRMEEPFMFGKYQGHFSNSNDGIGENDMVLLETNMYLFGTSRIFSFIFVMDIQDLISWNFERVRLIVQ</sequence>
<dbReference type="Proteomes" id="UP000816034">
    <property type="component" value="Unassembled WGS sequence"/>
</dbReference>
<evidence type="ECO:0000259" key="1">
    <source>
        <dbReference type="Pfam" id="PF12937"/>
    </source>
</evidence>
<dbReference type="SUPFAM" id="SSF81383">
    <property type="entry name" value="F-box domain"/>
    <property type="match status" value="1"/>
</dbReference>
<evidence type="ECO:0000313" key="3">
    <source>
        <dbReference type="Proteomes" id="UP000816034"/>
    </source>
</evidence>